<accession>A0ABZ2KS82</accession>
<keyword evidence="3" id="KW-0479">Metal-binding</keyword>
<evidence type="ECO:0000313" key="9">
    <source>
        <dbReference type="Proteomes" id="UP001379533"/>
    </source>
</evidence>
<dbReference type="EMBL" id="CP089982">
    <property type="protein sequence ID" value="WXB00164.1"/>
    <property type="molecule type" value="Genomic_DNA"/>
</dbReference>
<protein>
    <recommendedName>
        <fullName evidence="7">Peptidase M48 domain-containing protein</fullName>
    </recommendedName>
</protein>
<comment type="cofactor">
    <cofactor evidence="1">
        <name>Zn(2+)</name>
        <dbReference type="ChEBI" id="CHEBI:29105"/>
    </cofactor>
</comment>
<reference evidence="8 9" key="1">
    <citation type="submission" date="2021-12" db="EMBL/GenBank/DDBJ databases">
        <title>Discovery of the Pendulisporaceae a myxobacterial family with distinct sporulation behavior and unique specialized metabolism.</title>
        <authorList>
            <person name="Garcia R."/>
            <person name="Popoff A."/>
            <person name="Bader C.D."/>
            <person name="Loehr J."/>
            <person name="Walesch S."/>
            <person name="Walt C."/>
            <person name="Boldt J."/>
            <person name="Bunk B."/>
            <person name="Haeckl F.J.F.P.J."/>
            <person name="Gunesch A.P."/>
            <person name="Birkelbach J."/>
            <person name="Nuebel U."/>
            <person name="Pietschmann T."/>
            <person name="Bach T."/>
            <person name="Mueller R."/>
        </authorList>
    </citation>
    <scope>NUCLEOTIDE SEQUENCE [LARGE SCALE GENOMIC DNA]</scope>
    <source>
        <strain evidence="8 9">MSr12523</strain>
    </source>
</reference>
<feature type="domain" description="Peptidase M48" evidence="7">
    <location>
        <begin position="112"/>
        <end position="173"/>
    </location>
</feature>
<gene>
    <name evidence="8" type="ORF">LZC95_25535</name>
</gene>
<evidence type="ECO:0000256" key="5">
    <source>
        <dbReference type="ARBA" id="ARBA00022833"/>
    </source>
</evidence>
<proteinExistence type="predicted"/>
<evidence type="ECO:0000256" key="6">
    <source>
        <dbReference type="ARBA" id="ARBA00023049"/>
    </source>
</evidence>
<sequence length="468" mass="52196">MAITAPMLMFAIGCSASNDGGESADLRPPPAVNQALCEPLHRPLPTPNANAYRFFASDQEAVEHAKVLFPTISKKPPLPAGHALQAQAEALISELYPTFRKVYPTETQGLDKPPRALIIEDDEVNAFATKDSRVQPEVYPWYVAFNTGAFNGATRDDLLGLVGHELGHLLLRNYSAAVKNSYQRHYIVSGDEQGVFGAYQTDDKKVAKRAAELDHLRARVGMVGVPEVGRIPQWPFHPKNRPPFYDDVVTYAFNKYKPQSADPSACTEVQTKSLEVKQLLLQRWNPDEYTLSLDDGTKAAIASKIEPLREALRKCLPVIKRTFTSLIQEKYGKLPGALDADESAAESKYAGKDFVAEILELNELKHKALAELEAKTDLPLESLRVYEEEEDADVISARVLREHGKDPRSVSLYLLHNHSSDESASQCFAQIREGSVPFFGALRDNHPTTCWRHWNLDRFARTLDVSCK</sequence>
<keyword evidence="4" id="KW-0378">Hydrolase</keyword>
<name>A0ABZ2KS82_9BACT</name>
<evidence type="ECO:0000256" key="2">
    <source>
        <dbReference type="ARBA" id="ARBA00022670"/>
    </source>
</evidence>
<keyword evidence="2" id="KW-0645">Protease</keyword>
<dbReference type="Proteomes" id="UP001379533">
    <property type="component" value="Chromosome"/>
</dbReference>
<dbReference type="Pfam" id="PF01435">
    <property type="entry name" value="Peptidase_M48"/>
    <property type="match status" value="1"/>
</dbReference>
<evidence type="ECO:0000259" key="7">
    <source>
        <dbReference type="Pfam" id="PF01435"/>
    </source>
</evidence>
<evidence type="ECO:0000256" key="4">
    <source>
        <dbReference type="ARBA" id="ARBA00022801"/>
    </source>
</evidence>
<evidence type="ECO:0000313" key="8">
    <source>
        <dbReference type="EMBL" id="WXB00164.1"/>
    </source>
</evidence>
<evidence type="ECO:0000256" key="1">
    <source>
        <dbReference type="ARBA" id="ARBA00001947"/>
    </source>
</evidence>
<evidence type="ECO:0000256" key="3">
    <source>
        <dbReference type="ARBA" id="ARBA00022723"/>
    </source>
</evidence>
<dbReference type="RefSeq" id="WP_394850806.1">
    <property type="nucleotide sequence ID" value="NZ_CP089982.1"/>
</dbReference>
<organism evidence="8 9">
    <name type="scientific">Pendulispora brunnea</name>
    <dbReference type="NCBI Taxonomy" id="2905690"/>
    <lineage>
        <taxon>Bacteria</taxon>
        <taxon>Pseudomonadati</taxon>
        <taxon>Myxococcota</taxon>
        <taxon>Myxococcia</taxon>
        <taxon>Myxococcales</taxon>
        <taxon>Sorangiineae</taxon>
        <taxon>Pendulisporaceae</taxon>
        <taxon>Pendulispora</taxon>
    </lineage>
</organism>
<dbReference type="InterPro" id="IPR001915">
    <property type="entry name" value="Peptidase_M48"/>
</dbReference>
<dbReference type="Gene3D" id="3.30.2010.10">
    <property type="entry name" value="Metalloproteases ('zincins'), catalytic domain"/>
    <property type="match status" value="1"/>
</dbReference>
<keyword evidence="5" id="KW-0862">Zinc</keyword>
<keyword evidence="9" id="KW-1185">Reference proteome</keyword>
<keyword evidence="6" id="KW-0482">Metalloprotease</keyword>